<evidence type="ECO:0000313" key="2">
    <source>
        <dbReference type="EMBL" id="ARN83660.1"/>
    </source>
</evidence>
<keyword evidence="3" id="KW-1185">Reference proteome</keyword>
<dbReference type="AlphaFoldDB" id="A0A1W6N1C2"/>
<dbReference type="KEGG" id="mbry:B1812_14120"/>
<dbReference type="EMBL" id="CP019948">
    <property type="protein sequence ID" value="ARN83660.1"/>
    <property type="molecule type" value="Genomic_DNA"/>
</dbReference>
<dbReference type="OrthoDB" id="8448481at2"/>
<dbReference type="Proteomes" id="UP000193978">
    <property type="component" value="Chromosome"/>
</dbReference>
<gene>
    <name evidence="2" type="ORF">B1812_14120</name>
</gene>
<dbReference type="STRING" id="655015.B1812_14120"/>
<keyword evidence="2" id="KW-0560">Oxidoreductase</keyword>
<dbReference type="RefSeq" id="WP_085773728.1">
    <property type="nucleotide sequence ID" value="NZ_AP027149.1"/>
</dbReference>
<accession>A0A1W6N1C2</accession>
<dbReference type="InterPro" id="IPR017256">
    <property type="entry name" value="MmoD"/>
</dbReference>
<reference evidence="2 3" key="1">
    <citation type="submission" date="2017-02" db="EMBL/GenBank/DDBJ databases">
        <authorList>
            <person name="Peterson S.W."/>
        </authorList>
    </citation>
    <scope>NUCLEOTIDE SEQUENCE [LARGE SCALE GENOMIC DNA]</scope>
    <source>
        <strain evidence="2 3">S285</strain>
    </source>
</reference>
<sequence length="115" mass="12578">MHGTSINGGAAARNPEPARETEAVLLHEDARYLAYGKDLEYMWHWEIHRDGEFAQEGCSLSESSAREAVAHVLSYFRQQDSTSFAPGDKTEEIRQLLRESGLGAPLARGAGAGDC</sequence>
<name>A0A1W6N1C2_9HYPH</name>
<organism evidence="2 3">
    <name type="scientific">Methylocystis bryophila</name>
    <dbReference type="NCBI Taxonomy" id="655015"/>
    <lineage>
        <taxon>Bacteria</taxon>
        <taxon>Pseudomonadati</taxon>
        <taxon>Pseudomonadota</taxon>
        <taxon>Alphaproteobacteria</taxon>
        <taxon>Hyphomicrobiales</taxon>
        <taxon>Methylocystaceae</taxon>
        <taxon>Methylocystis</taxon>
    </lineage>
</organism>
<evidence type="ECO:0000256" key="1">
    <source>
        <dbReference type="SAM" id="MobiDB-lite"/>
    </source>
</evidence>
<evidence type="ECO:0000313" key="3">
    <source>
        <dbReference type="Proteomes" id="UP000193978"/>
    </source>
</evidence>
<protein>
    <submittedName>
        <fullName evidence="2">Soluble methane monooxygenase-binding protein MmoD</fullName>
    </submittedName>
</protein>
<dbReference type="GO" id="GO:0004497">
    <property type="term" value="F:monooxygenase activity"/>
    <property type="evidence" value="ECO:0007669"/>
    <property type="project" value="UniProtKB-KW"/>
</dbReference>
<proteinExistence type="predicted"/>
<feature type="region of interest" description="Disordered" evidence="1">
    <location>
        <begin position="1"/>
        <end position="20"/>
    </location>
</feature>
<keyword evidence="2" id="KW-0503">Monooxygenase</keyword>
<dbReference type="NCBIfam" id="TIGR04550">
    <property type="entry name" value="sMetMonox_MmoD"/>
    <property type="match status" value="1"/>
</dbReference>